<gene>
    <name evidence="3" type="ORF">HUT05_22980</name>
</gene>
<dbReference type="AlphaFoldDB" id="A0A7H8T903"/>
<dbReference type="PANTHER" id="PTHR35848">
    <property type="entry name" value="OXALATE-BINDING PROTEIN"/>
    <property type="match status" value="1"/>
</dbReference>
<dbReference type="RefSeq" id="WP_093601367.1">
    <property type="nucleotide sequence ID" value="NZ_BMUS01000010.1"/>
</dbReference>
<dbReference type="InterPro" id="IPR051610">
    <property type="entry name" value="GPI/OXD"/>
</dbReference>
<dbReference type="SUPFAM" id="SSF51182">
    <property type="entry name" value="RmlC-like cupins"/>
    <property type="match status" value="1"/>
</dbReference>
<evidence type="ECO:0000313" key="3">
    <source>
        <dbReference type="EMBL" id="QKZ19971.1"/>
    </source>
</evidence>
<dbReference type="Gene3D" id="2.60.120.10">
    <property type="entry name" value="Jelly Rolls"/>
    <property type="match status" value="1"/>
</dbReference>
<dbReference type="InterPro" id="IPR014710">
    <property type="entry name" value="RmlC-like_jellyroll"/>
</dbReference>
<dbReference type="InterPro" id="IPR011051">
    <property type="entry name" value="RmlC_Cupin_sf"/>
</dbReference>
<evidence type="ECO:0000259" key="2">
    <source>
        <dbReference type="Pfam" id="PF07883"/>
    </source>
</evidence>
<sequence>MEIRELDRDNLAPDNGLRAQRLFPWPALNAPFEGSWCVVPPGAASGPHSHHEYEVWIAMTGEAAILSEGKKVPFAAGDVVHFRPGTRHQVVNDSDADFQMYAVWWDAELAEKFSVRHREETA</sequence>
<keyword evidence="4" id="KW-1185">Reference proteome</keyword>
<dbReference type="CDD" id="cd06988">
    <property type="entry name" value="cupin_DddK"/>
    <property type="match status" value="1"/>
</dbReference>
<dbReference type="GeneID" id="91328275"/>
<accession>A0A7H8T903</accession>
<name>A0A7H8T903_STRCX</name>
<dbReference type="Pfam" id="PF07883">
    <property type="entry name" value="Cupin_2"/>
    <property type="match status" value="1"/>
</dbReference>
<proteinExistence type="predicted"/>
<protein>
    <submittedName>
        <fullName evidence="3">Cupin domain-containing protein</fullName>
    </submittedName>
</protein>
<evidence type="ECO:0000313" key="4">
    <source>
        <dbReference type="Proteomes" id="UP000509418"/>
    </source>
</evidence>
<dbReference type="Proteomes" id="UP000509418">
    <property type="component" value="Chromosome"/>
</dbReference>
<evidence type="ECO:0000256" key="1">
    <source>
        <dbReference type="ARBA" id="ARBA00022723"/>
    </source>
</evidence>
<dbReference type="PANTHER" id="PTHR35848:SF6">
    <property type="entry name" value="CUPIN TYPE-2 DOMAIN-CONTAINING PROTEIN"/>
    <property type="match status" value="1"/>
</dbReference>
<dbReference type="GO" id="GO:0046872">
    <property type="term" value="F:metal ion binding"/>
    <property type="evidence" value="ECO:0007669"/>
    <property type="project" value="UniProtKB-KW"/>
</dbReference>
<reference evidence="3 4" key="1">
    <citation type="submission" date="2020-06" db="EMBL/GenBank/DDBJ databases">
        <title>Genome mining for natural products.</title>
        <authorList>
            <person name="Zhang B."/>
            <person name="Shi J."/>
            <person name="Ge H."/>
        </authorList>
    </citation>
    <scope>NUCLEOTIDE SEQUENCE [LARGE SCALE GENOMIC DNA]</scope>
    <source>
        <strain evidence="3 4">NA02069</strain>
    </source>
</reference>
<keyword evidence="1" id="KW-0479">Metal-binding</keyword>
<feature type="domain" description="Cupin type-2" evidence="2">
    <location>
        <begin position="36"/>
        <end position="104"/>
    </location>
</feature>
<organism evidence="3 4">
    <name type="scientific">Streptomyces chartreusis</name>
    <dbReference type="NCBI Taxonomy" id="1969"/>
    <lineage>
        <taxon>Bacteria</taxon>
        <taxon>Bacillati</taxon>
        <taxon>Actinomycetota</taxon>
        <taxon>Actinomycetes</taxon>
        <taxon>Kitasatosporales</taxon>
        <taxon>Streptomycetaceae</taxon>
        <taxon>Streptomyces</taxon>
    </lineage>
</organism>
<dbReference type="EMBL" id="CP056041">
    <property type="protein sequence ID" value="QKZ19971.1"/>
    <property type="molecule type" value="Genomic_DNA"/>
</dbReference>
<dbReference type="InterPro" id="IPR013096">
    <property type="entry name" value="Cupin_2"/>
</dbReference>